<reference evidence="1 2" key="1">
    <citation type="journal article" date="2023" name="BMC Biotechnol.">
        <title>Vitis rotundifolia cv Carlos genome sequencing.</title>
        <authorList>
            <person name="Huff M."/>
            <person name="Hulse-Kemp A."/>
            <person name="Scheffler B."/>
            <person name="Youngblood R."/>
            <person name="Simpson S."/>
            <person name="Babiker E."/>
            <person name="Staton M."/>
        </authorList>
    </citation>
    <scope>NUCLEOTIDE SEQUENCE [LARGE SCALE GENOMIC DNA]</scope>
    <source>
        <tissue evidence="1">Leaf</tissue>
    </source>
</reference>
<sequence length="113" mass="12128">MAATVGCMRYMLVGATAPLRRSTSLPSSFSSWRWKPNPISFPIQNHAFRSPEKFFTPLAAASPFDLSPPPIDLDLLDTVTEAGAKVSEAGIIETFDNDDEALDAVDNGVVVGT</sequence>
<proteinExistence type="predicted"/>
<evidence type="ECO:0000313" key="1">
    <source>
        <dbReference type="EMBL" id="KAJ9687441.1"/>
    </source>
</evidence>
<keyword evidence="2" id="KW-1185">Reference proteome</keyword>
<organism evidence="1 2">
    <name type="scientific">Vitis rotundifolia</name>
    <name type="common">Muscadine grape</name>
    <dbReference type="NCBI Taxonomy" id="103349"/>
    <lineage>
        <taxon>Eukaryota</taxon>
        <taxon>Viridiplantae</taxon>
        <taxon>Streptophyta</taxon>
        <taxon>Embryophyta</taxon>
        <taxon>Tracheophyta</taxon>
        <taxon>Spermatophyta</taxon>
        <taxon>Magnoliopsida</taxon>
        <taxon>eudicotyledons</taxon>
        <taxon>Gunneridae</taxon>
        <taxon>Pentapetalae</taxon>
        <taxon>rosids</taxon>
        <taxon>Vitales</taxon>
        <taxon>Vitaceae</taxon>
        <taxon>Viteae</taxon>
        <taxon>Vitis</taxon>
    </lineage>
</organism>
<name>A0AA38ZEB9_VITRO</name>
<dbReference type="AlphaFoldDB" id="A0AA38ZEB9"/>
<comment type="caution">
    <text evidence="1">The sequence shown here is derived from an EMBL/GenBank/DDBJ whole genome shotgun (WGS) entry which is preliminary data.</text>
</comment>
<protein>
    <submittedName>
        <fullName evidence="1">Uncharacterized protein</fullName>
    </submittedName>
</protein>
<dbReference type="EMBL" id="JARBHA010000012">
    <property type="protein sequence ID" value="KAJ9687441.1"/>
    <property type="molecule type" value="Genomic_DNA"/>
</dbReference>
<evidence type="ECO:0000313" key="2">
    <source>
        <dbReference type="Proteomes" id="UP001168098"/>
    </source>
</evidence>
<accession>A0AA38ZEB9</accession>
<gene>
    <name evidence="1" type="ORF">PVL29_016075</name>
</gene>
<dbReference type="Proteomes" id="UP001168098">
    <property type="component" value="Unassembled WGS sequence"/>
</dbReference>